<protein>
    <submittedName>
        <fullName evidence="2">Uncharacterized protein</fullName>
    </submittedName>
</protein>
<evidence type="ECO:0000313" key="2">
    <source>
        <dbReference type="EMBL" id="GMI44939.1"/>
    </source>
</evidence>
<accession>A0A9W7GFN7</accession>
<feature type="compositionally biased region" description="Polar residues" evidence="1">
    <location>
        <begin position="34"/>
        <end position="51"/>
    </location>
</feature>
<dbReference type="Proteomes" id="UP001165065">
    <property type="component" value="Unassembled WGS sequence"/>
</dbReference>
<keyword evidence="3" id="KW-1185">Reference proteome</keyword>
<evidence type="ECO:0000313" key="3">
    <source>
        <dbReference type="Proteomes" id="UP001165065"/>
    </source>
</evidence>
<evidence type="ECO:0000256" key="1">
    <source>
        <dbReference type="SAM" id="MobiDB-lite"/>
    </source>
</evidence>
<proteinExistence type="predicted"/>
<sequence length="142" mass="15151">MILRSGQTNLDLEVCLGLEANLGQQQHTFEFNGNEQGETNKASPPTSTSGVLPTPPPFKSLTSSCSSKVLMLGGYTILRSPNPGVSLATSARFRSTFSVPPQLPADEGDTITLTVESSQFHTVYTCGRSGCGSSRRSRCDYS</sequence>
<dbReference type="AlphaFoldDB" id="A0A9W7GFN7"/>
<feature type="region of interest" description="Disordered" evidence="1">
    <location>
        <begin position="34"/>
        <end position="55"/>
    </location>
</feature>
<reference evidence="3" key="1">
    <citation type="journal article" date="2023" name="Commun. Biol.">
        <title>Genome analysis of Parmales, the sister group of diatoms, reveals the evolutionary specialization of diatoms from phago-mixotrophs to photoautotrophs.</title>
        <authorList>
            <person name="Ban H."/>
            <person name="Sato S."/>
            <person name="Yoshikawa S."/>
            <person name="Yamada K."/>
            <person name="Nakamura Y."/>
            <person name="Ichinomiya M."/>
            <person name="Sato N."/>
            <person name="Blanc-Mathieu R."/>
            <person name="Endo H."/>
            <person name="Kuwata A."/>
            <person name="Ogata H."/>
        </authorList>
    </citation>
    <scope>NUCLEOTIDE SEQUENCE [LARGE SCALE GENOMIC DNA]</scope>
</reference>
<comment type="caution">
    <text evidence="2">The sequence shown here is derived from an EMBL/GenBank/DDBJ whole genome shotgun (WGS) entry which is preliminary data.</text>
</comment>
<name>A0A9W7GFN7_9STRA</name>
<dbReference type="OrthoDB" id="10262935at2759"/>
<dbReference type="EMBL" id="BRYA01000233">
    <property type="protein sequence ID" value="GMI44939.1"/>
    <property type="molecule type" value="Genomic_DNA"/>
</dbReference>
<gene>
    <name evidence="2" type="ORF">TrCOL_g8713</name>
</gene>
<organism evidence="2 3">
    <name type="scientific">Triparma columacea</name>
    <dbReference type="NCBI Taxonomy" id="722753"/>
    <lineage>
        <taxon>Eukaryota</taxon>
        <taxon>Sar</taxon>
        <taxon>Stramenopiles</taxon>
        <taxon>Ochrophyta</taxon>
        <taxon>Bolidophyceae</taxon>
        <taxon>Parmales</taxon>
        <taxon>Triparmaceae</taxon>
        <taxon>Triparma</taxon>
    </lineage>
</organism>